<evidence type="ECO:0000313" key="4">
    <source>
        <dbReference type="EMBL" id="OHT06395.1"/>
    </source>
</evidence>
<dbReference type="AlphaFoldDB" id="A0A1J4K5C0"/>
<dbReference type="RefSeq" id="XP_068359531.1">
    <property type="nucleotide sequence ID" value="XM_068492586.1"/>
</dbReference>
<accession>A0A1J4K5C0</accession>
<gene>
    <name evidence="4" type="ORF">TRFO_05594</name>
</gene>
<dbReference type="PANTHER" id="PTHR12241">
    <property type="entry name" value="TUBULIN POLYGLUTAMYLASE"/>
    <property type="match status" value="1"/>
</dbReference>
<dbReference type="VEuPathDB" id="TrichDB:TRFO_05594"/>
<protein>
    <submittedName>
        <fullName evidence="4">Tubulin-tyrosine ligase family protein</fullName>
    </submittedName>
</protein>
<dbReference type="Gene3D" id="3.30.470.20">
    <property type="entry name" value="ATP-grasp fold, B domain"/>
    <property type="match status" value="1"/>
</dbReference>
<dbReference type="EMBL" id="MLAK01000727">
    <property type="protein sequence ID" value="OHT06395.1"/>
    <property type="molecule type" value="Genomic_DNA"/>
</dbReference>
<comment type="caution">
    <text evidence="4">The sequence shown here is derived from an EMBL/GenBank/DDBJ whole genome shotgun (WGS) entry which is preliminary data.</text>
</comment>
<dbReference type="GO" id="GO:0036064">
    <property type="term" value="C:ciliary basal body"/>
    <property type="evidence" value="ECO:0007669"/>
    <property type="project" value="TreeGrafter"/>
</dbReference>
<evidence type="ECO:0000256" key="3">
    <source>
        <dbReference type="ARBA" id="ARBA00022840"/>
    </source>
</evidence>
<keyword evidence="2" id="KW-0547">Nucleotide-binding</keyword>
<proteinExistence type="predicted"/>
<dbReference type="Proteomes" id="UP000179807">
    <property type="component" value="Unassembled WGS sequence"/>
</dbReference>
<sequence>MDYEKILQASEGRILYLVVKDAFRKALIKYSMAKNDRAILVWYDTIKDGDYFSTLQPWQVVNRLPSINLICRKTPFVRLINRIQPFFPKLYTFLPKSYILPIQNAEFQQMVLKHDKKYIVKSDNGSLGLGISIISPSMSYEPVTYLAVAQEYVESCLVDSTKFDCRIYVLIASINPLKVYIYRGGVARFCSMASGSDSIYSQLTNTAVNKQNTNVTIDQITRMVTDVFERLKSQGADIDLLWKKIDQAIVLTILSAYEFLSQDEAKKCPNCGYSRCFQILGFDVLIDEKYDPIILEVNYRPSLETDTDAEKAMKAEMLSEAMLIACPLTNVQKIVINTKIEYNNEGWRNFIKANSYIMEDVNKQLNANLKASHFVQAYPCEDSSIMSEYKAVLAKVKTLPIGVDEKFKLPVEYVLNTSNSHPESLPPLNPNNTLNNSKENPPFHVKDAPKPIEKTYMSHQKSFLPPVQASPIISSTNVSQSTSNSYMNSTNGILKSVNHPKRNVIRPHQLKLQPKSVFQAH</sequence>
<dbReference type="PROSITE" id="PS51221">
    <property type="entry name" value="TTL"/>
    <property type="match status" value="1"/>
</dbReference>
<dbReference type="InterPro" id="IPR004344">
    <property type="entry name" value="TTL/TTLL_fam"/>
</dbReference>
<dbReference type="GeneID" id="94827290"/>
<name>A0A1J4K5C0_9EUKA</name>
<keyword evidence="5" id="KW-1185">Reference proteome</keyword>
<dbReference type="PANTHER" id="PTHR12241:SF154">
    <property type="entry name" value="TUBULIN POLYGLUTAMYLASE TTLL11"/>
    <property type="match status" value="1"/>
</dbReference>
<evidence type="ECO:0000256" key="2">
    <source>
        <dbReference type="ARBA" id="ARBA00022741"/>
    </source>
</evidence>
<evidence type="ECO:0000256" key="1">
    <source>
        <dbReference type="ARBA" id="ARBA00022598"/>
    </source>
</evidence>
<dbReference type="OrthoDB" id="202825at2759"/>
<organism evidence="4 5">
    <name type="scientific">Tritrichomonas foetus</name>
    <dbReference type="NCBI Taxonomy" id="1144522"/>
    <lineage>
        <taxon>Eukaryota</taxon>
        <taxon>Metamonada</taxon>
        <taxon>Parabasalia</taxon>
        <taxon>Tritrichomonadida</taxon>
        <taxon>Tritrichomonadidae</taxon>
        <taxon>Tritrichomonas</taxon>
    </lineage>
</organism>
<reference evidence="4" key="1">
    <citation type="submission" date="2016-10" db="EMBL/GenBank/DDBJ databases">
        <authorList>
            <person name="Benchimol M."/>
            <person name="Almeida L.G."/>
            <person name="Vasconcelos A.T."/>
            <person name="Perreira-Neves A."/>
            <person name="Rosa I.A."/>
            <person name="Tasca T."/>
            <person name="Bogo M.R."/>
            <person name="de Souza W."/>
        </authorList>
    </citation>
    <scope>NUCLEOTIDE SEQUENCE [LARGE SCALE GENOMIC DNA]</scope>
    <source>
        <strain evidence="4">K</strain>
    </source>
</reference>
<keyword evidence="3" id="KW-0067">ATP-binding</keyword>
<dbReference type="GO" id="GO:0000226">
    <property type="term" value="P:microtubule cytoskeleton organization"/>
    <property type="evidence" value="ECO:0007669"/>
    <property type="project" value="TreeGrafter"/>
</dbReference>
<keyword evidence="1 4" id="KW-0436">Ligase</keyword>
<dbReference type="SUPFAM" id="SSF56059">
    <property type="entry name" value="Glutathione synthetase ATP-binding domain-like"/>
    <property type="match status" value="1"/>
</dbReference>
<dbReference type="GO" id="GO:0005524">
    <property type="term" value="F:ATP binding"/>
    <property type="evidence" value="ECO:0007669"/>
    <property type="project" value="UniProtKB-KW"/>
</dbReference>
<dbReference type="GO" id="GO:0070740">
    <property type="term" value="F:tubulin-glutamic acid ligase activity"/>
    <property type="evidence" value="ECO:0007669"/>
    <property type="project" value="TreeGrafter"/>
</dbReference>
<dbReference type="Pfam" id="PF03133">
    <property type="entry name" value="TTL"/>
    <property type="match status" value="1"/>
</dbReference>
<dbReference type="GO" id="GO:0015631">
    <property type="term" value="F:tubulin binding"/>
    <property type="evidence" value="ECO:0007669"/>
    <property type="project" value="TreeGrafter"/>
</dbReference>
<evidence type="ECO:0000313" key="5">
    <source>
        <dbReference type="Proteomes" id="UP000179807"/>
    </source>
</evidence>